<feature type="active site" description="Proton acceptor" evidence="1">
    <location>
        <position position="162"/>
    </location>
</feature>
<keyword evidence="3" id="KW-1185">Reference proteome</keyword>
<accession>A0A3P1SWM7</accession>
<dbReference type="Gene3D" id="3.40.50.150">
    <property type="entry name" value="Vaccinia Virus protein VP39"/>
    <property type="match status" value="1"/>
</dbReference>
<keyword evidence="1 2" id="KW-0808">Transferase</keyword>
<dbReference type="GO" id="GO:0070475">
    <property type="term" value="P:rRNA base methylation"/>
    <property type="evidence" value="ECO:0007669"/>
    <property type="project" value="UniProtKB-UniRule"/>
</dbReference>
<feature type="binding site" evidence="1">
    <location>
        <position position="42"/>
    </location>
    <ligand>
        <name>S-adenosyl-L-methionine</name>
        <dbReference type="ChEBI" id="CHEBI:59789"/>
    </ligand>
</feature>
<feature type="binding site" evidence="1">
    <location>
        <begin position="141"/>
        <end position="142"/>
    </location>
    <ligand>
        <name>S-adenosyl-L-methionine</name>
        <dbReference type="ChEBI" id="CHEBI:59789"/>
    </ligand>
</feature>
<dbReference type="Proteomes" id="UP000267535">
    <property type="component" value="Unassembled WGS sequence"/>
</dbReference>
<organism evidence="2 3">
    <name type="scientific">Amphritea balenae</name>
    <dbReference type="NCBI Taxonomy" id="452629"/>
    <lineage>
        <taxon>Bacteria</taxon>
        <taxon>Pseudomonadati</taxon>
        <taxon>Pseudomonadota</taxon>
        <taxon>Gammaproteobacteria</taxon>
        <taxon>Oceanospirillales</taxon>
        <taxon>Oceanospirillaceae</taxon>
        <taxon>Amphritea</taxon>
    </lineage>
</organism>
<sequence>MLSYRHSYHAGNFADLLKHIVLVEILEHLTKKDKPFDYIDTHSGAGLYDLNSGRADKLAEYLNGIGKLTASDWPELENYFSAINACNTQADSNLYPGSPLIAANYLRAKDRAWLYELHPSDFKLLQQNTRGNRRIKVMQEDSLSNVLSLLPPASRRGLLLMDPSYEIKSDYEQVFNVIKSAHKKFATGTYALWYPVVERQRINQLEQRFIKSGIKNIQRFELGLNADSTEHGMTSSGMIVINPPWMLFEKMSKLLPRLCRAIDENGEAFSKCDVLVTE</sequence>
<protein>
    <recommendedName>
        <fullName evidence="1">Ribosomal RNA large subunit methyltransferase J</fullName>
        <ecNumber evidence="1">2.1.1.266</ecNumber>
    </recommendedName>
    <alternativeName>
        <fullName evidence="1">23S rRNA (adenine(2030)-N6)-methyltransferase</fullName>
    </alternativeName>
    <alternativeName>
        <fullName evidence="1">23S rRNA m6A2030 methyltransferase</fullName>
    </alternativeName>
</protein>
<comment type="function">
    <text evidence="1">Specifically methylates the adenine in position 2030 of 23S rRNA.</text>
</comment>
<comment type="catalytic activity">
    <reaction evidence="1">
        <text>adenosine(2030) in 23S rRNA + S-adenosyl-L-methionine = N(6)-methyladenosine(2030) in 23S rRNA + S-adenosyl-L-homocysteine + H(+)</text>
        <dbReference type="Rhea" id="RHEA:43736"/>
        <dbReference type="Rhea" id="RHEA-COMP:10668"/>
        <dbReference type="Rhea" id="RHEA-COMP:10669"/>
        <dbReference type="ChEBI" id="CHEBI:15378"/>
        <dbReference type="ChEBI" id="CHEBI:57856"/>
        <dbReference type="ChEBI" id="CHEBI:59789"/>
        <dbReference type="ChEBI" id="CHEBI:74411"/>
        <dbReference type="ChEBI" id="CHEBI:74449"/>
        <dbReference type="EC" id="2.1.1.266"/>
    </reaction>
</comment>
<keyword evidence="1 2" id="KW-0489">Methyltransferase</keyword>
<dbReference type="GO" id="GO:0003723">
    <property type="term" value="F:RNA binding"/>
    <property type="evidence" value="ECO:0007669"/>
    <property type="project" value="UniProtKB-UniRule"/>
</dbReference>
<dbReference type="EMBL" id="RQXV01000002">
    <property type="protein sequence ID" value="RRD00523.1"/>
    <property type="molecule type" value="Genomic_DNA"/>
</dbReference>
<dbReference type="InterPro" id="IPR029063">
    <property type="entry name" value="SAM-dependent_MTases_sf"/>
</dbReference>
<dbReference type="InterPro" id="IPR007473">
    <property type="entry name" value="RlmJ"/>
</dbReference>
<comment type="similarity">
    <text evidence="1">Belongs to the RlmJ family.</text>
</comment>
<keyword evidence="1" id="KW-0694">RNA-binding</keyword>
<comment type="caution">
    <text evidence="2">The sequence shown here is derived from an EMBL/GenBank/DDBJ whole genome shotgun (WGS) entry which is preliminary data.</text>
</comment>
<dbReference type="GO" id="GO:0005829">
    <property type="term" value="C:cytosol"/>
    <property type="evidence" value="ECO:0007669"/>
    <property type="project" value="TreeGrafter"/>
</dbReference>
<feature type="binding site" evidence="1">
    <location>
        <position position="98"/>
    </location>
    <ligand>
        <name>S-adenosyl-L-methionine</name>
        <dbReference type="ChEBI" id="CHEBI:59789"/>
    </ligand>
</feature>
<dbReference type="HAMAP" id="MF_00934">
    <property type="entry name" value="23SrRNA_methyltr_J"/>
    <property type="match status" value="1"/>
</dbReference>
<dbReference type="PANTHER" id="PTHR37426:SF1">
    <property type="entry name" value="RIBOSOMAL RNA LARGE SUBUNIT METHYLTRANSFERASE J"/>
    <property type="match status" value="1"/>
</dbReference>
<dbReference type="PANTHER" id="PTHR37426">
    <property type="entry name" value="RIBOSOMAL RNA LARGE SUBUNIT METHYLTRANSFERASE J"/>
    <property type="match status" value="1"/>
</dbReference>
<dbReference type="AlphaFoldDB" id="A0A3P1SWM7"/>
<feature type="binding site" evidence="1">
    <location>
        <position position="162"/>
    </location>
    <ligand>
        <name>S-adenosyl-L-methionine</name>
        <dbReference type="ChEBI" id="CHEBI:59789"/>
    </ligand>
</feature>
<dbReference type="Pfam" id="PF04378">
    <property type="entry name" value="RsmJ"/>
    <property type="match status" value="1"/>
</dbReference>
<keyword evidence="1" id="KW-0949">S-adenosyl-L-methionine</keyword>
<feature type="binding site" evidence="1">
    <location>
        <position position="116"/>
    </location>
    <ligand>
        <name>S-adenosyl-L-methionine</name>
        <dbReference type="ChEBI" id="CHEBI:59789"/>
    </ligand>
</feature>
<dbReference type="OrthoDB" id="9791274at2"/>
<dbReference type="GO" id="GO:0036307">
    <property type="term" value="F:23S rRNA (adenine(2030)-N(6))-methyltransferase activity"/>
    <property type="evidence" value="ECO:0007669"/>
    <property type="project" value="UniProtKB-UniRule"/>
</dbReference>
<gene>
    <name evidence="1" type="primary">rlmJ</name>
    <name evidence="2" type="ORF">EHS89_05375</name>
</gene>
<dbReference type="EC" id="2.1.1.266" evidence="1"/>
<reference evidence="2 3" key="1">
    <citation type="submission" date="2018-11" db="EMBL/GenBank/DDBJ databases">
        <title>The draft genome sequence of Amphritea balenae JAMM 1525T.</title>
        <authorList>
            <person name="Fang Z."/>
            <person name="Zhang Y."/>
            <person name="Han X."/>
        </authorList>
    </citation>
    <scope>NUCLEOTIDE SEQUENCE [LARGE SCALE GENOMIC DNA]</scope>
    <source>
        <strain evidence="2 3">JAMM 1525</strain>
    </source>
</reference>
<comment type="subunit">
    <text evidence="1">Monomer.</text>
</comment>
<name>A0A3P1SWM7_9GAMM</name>
<dbReference type="RefSeq" id="WP_124925104.1">
    <property type="nucleotide sequence ID" value="NZ_BMOH01000003.1"/>
</dbReference>
<evidence type="ECO:0000313" key="3">
    <source>
        <dbReference type="Proteomes" id="UP000267535"/>
    </source>
</evidence>
<evidence type="ECO:0000313" key="2">
    <source>
        <dbReference type="EMBL" id="RRD00523.1"/>
    </source>
</evidence>
<feature type="site" description="Interaction with substrate rRNA" evidence="1">
    <location>
        <position position="4"/>
    </location>
</feature>
<evidence type="ECO:0000256" key="1">
    <source>
        <dbReference type="HAMAP-Rule" id="MF_00934"/>
    </source>
</evidence>
<proteinExistence type="inferred from homology"/>
<keyword evidence="1" id="KW-0698">rRNA processing</keyword>
<dbReference type="SUPFAM" id="SSF53335">
    <property type="entry name" value="S-adenosyl-L-methionine-dependent methyltransferases"/>
    <property type="match status" value="1"/>
</dbReference>
<feature type="binding site" evidence="1">
    <location>
        <position position="19"/>
    </location>
    <ligand>
        <name>S-adenosyl-L-methionine</name>
        <dbReference type="ChEBI" id="CHEBI:59789"/>
    </ligand>
</feature>